<protein>
    <submittedName>
        <fullName evidence="1">Uncharacterized protein</fullName>
    </submittedName>
</protein>
<evidence type="ECO:0000313" key="1">
    <source>
        <dbReference type="EMBL" id="MPA44645.1"/>
    </source>
</evidence>
<reference evidence="1" key="1">
    <citation type="submission" date="2019-08" db="EMBL/GenBank/DDBJ databases">
        <title>Reference gene set and small RNA set construction with multiple tissues from Davidia involucrata Baill.</title>
        <authorList>
            <person name="Yang H."/>
            <person name="Zhou C."/>
            <person name="Li G."/>
            <person name="Wang J."/>
            <person name="Gao P."/>
            <person name="Wang M."/>
            <person name="Wang R."/>
            <person name="Zhao Y."/>
        </authorList>
    </citation>
    <scope>NUCLEOTIDE SEQUENCE</scope>
    <source>
        <tissue evidence="1">Mixed with DoveR01_LX</tissue>
    </source>
</reference>
<accession>A0A5B6ZKZ5</accession>
<proteinExistence type="predicted"/>
<sequence>MTTPNTHVNESVDSPQSILITCHDTSPANNNLVLGGDSCNQGMEVESPMTDTLEHSQKLWAISGQSRKDRVGLREFKEQDISDEPAFDHKLSRHGALNQSTLYQLSFYFVILGFGIIDVQHFE</sequence>
<name>A0A5B6ZKZ5_DAVIN</name>
<dbReference type="AlphaFoldDB" id="A0A5B6ZKZ5"/>
<gene>
    <name evidence="1" type="ORF">Din_014086</name>
</gene>
<organism evidence="1">
    <name type="scientific">Davidia involucrata</name>
    <name type="common">Dove tree</name>
    <dbReference type="NCBI Taxonomy" id="16924"/>
    <lineage>
        <taxon>Eukaryota</taxon>
        <taxon>Viridiplantae</taxon>
        <taxon>Streptophyta</taxon>
        <taxon>Embryophyta</taxon>
        <taxon>Tracheophyta</taxon>
        <taxon>Spermatophyta</taxon>
        <taxon>Magnoliopsida</taxon>
        <taxon>eudicotyledons</taxon>
        <taxon>Gunneridae</taxon>
        <taxon>Pentapetalae</taxon>
        <taxon>asterids</taxon>
        <taxon>Cornales</taxon>
        <taxon>Nyssaceae</taxon>
        <taxon>Davidia</taxon>
    </lineage>
</organism>
<dbReference type="EMBL" id="GHES01014086">
    <property type="protein sequence ID" value="MPA44645.1"/>
    <property type="molecule type" value="Transcribed_RNA"/>
</dbReference>